<reference evidence="2" key="1">
    <citation type="journal article" date="2020" name="Stud. Mycol.">
        <title>101 Dothideomycetes genomes: a test case for predicting lifestyles and emergence of pathogens.</title>
        <authorList>
            <person name="Haridas S."/>
            <person name="Albert R."/>
            <person name="Binder M."/>
            <person name="Bloem J."/>
            <person name="Labutti K."/>
            <person name="Salamov A."/>
            <person name="Andreopoulos B."/>
            <person name="Baker S."/>
            <person name="Barry K."/>
            <person name="Bills G."/>
            <person name="Bluhm B."/>
            <person name="Cannon C."/>
            <person name="Castanera R."/>
            <person name="Culley D."/>
            <person name="Daum C."/>
            <person name="Ezra D."/>
            <person name="Gonzalez J."/>
            <person name="Henrissat B."/>
            <person name="Kuo A."/>
            <person name="Liang C."/>
            <person name="Lipzen A."/>
            <person name="Lutzoni F."/>
            <person name="Magnuson J."/>
            <person name="Mondo S."/>
            <person name="Nolan M."/>
            <person name="Ohm R."/>
            <person name="Pangilinan J."/>
            <person name="Park H.-J."/>
            <person name="Ramirez L."/>
            <person name="Alfaro M."/>
            <person name="Sun H."/>
            <person name="Tritt A."/>
            <person name="Yoshinaga Y."/>
            <person name="Zwiers L.-H."/>
            <person name="Turgeon B."/>
            <person name="Goodwin S."/>
            <person name="Spatafora J."/>
            <person name="Crous P."/>
            <person name="Grigoriev I."/>
        </authorList>
    </citation>
    <scope>NUCLEOTIDE SEQUENCE</scope>
    <source>
        <strain evidence="2">CBS 130266</strain>
    </source>
</reference>
<dbReference type="AlphaFoldDB" id="A0A9P4P2S4"/>
<sequence>MKEYVHLLRQHREHKKLEIIQDALSTLVDAGSNPTQVDIKSFLKDALGEPPQPPIAAIDQNDAQARVDELTFRLKKELLIARSRVEEANAAKEAAEKRAGSAPQPSLQTQVAALRKARVYMIEWVEGELGKVPENDADASQADISFMDGDESKSQELSDAEITAKVQELYNVYITARERLTANVDATSKISQHLTANSEAPKTKTSPTKGPTKSTSPSQPVRATDILPYLKTLLQSSREETALLQQTSHLRRQLTLASEETDQTIQRLAGESYLVPQDTVSMNAWTKAADEAFVKTEEYVQGHVQAGEESVGHARVVLDKLDTRRIALEKMKGDL</sequence>
<name>A0A9P4P2S4_9PEZI</name>
<organism evidence="2 3">
    <name type="scientific">Tothia fuscella</name>
    <dbReference type="NCBI Taxonomy" id="1048955"/>
    <lineage>
        <taxon>Eukaryota</taxon>
        <taxon>Fungi</taxon>
        <taxon>Dikarya</taxon>
        <taxon>Ascomycota</taxon>
        <taxon>Pezizomycotina</taxon>
        <taxon>Dothideomycetes</taxon>
        <taxon>Pleosporomycetidae</taxon>
        <taxon>Venturiales</taxon>
        <taxon>Cylindrosympodiaceae</taxon>
        <taxon>Tothia</taxon>
    </lineage>
</organism>
<evidence type="ECO:0000256" key="1">
    <source>
        <dbReference type="SAM" id="MobiDB-lite"/>
    </source>
</evidence>
<feature type="region of interest" description="Disordered" evidence="1">
    <location>
        <begin position="192"/>
        <end position="220"/>
    </location>
</feature>
<evidence type="ECO:0000313" key="2">
    <source>
        <dbReference type="EMBL" id="KAF2435868.1"/>
    </source>
</evidence>
<accession>A0A9P4P2S4</accession>
<protein>
    <submittedName>
        <fullName evidence="2">Uncharacterized protein</fullName>
    </submittedName>
</protein>
<dbReference type="OrthoDB" id="5402392at2759"/>
<evidence type="ECO:0000313" key="3">
    <source>
        <dbReference type="Proteomes" id="UP000800235"/>
    </source>
</evidence>
<feature type="compositionally biased region" description="Low complexity" evidence="1">
    <location>
        <begin position="203"/>
        <end position="218"/>
    </location>
</feature>
<dbReference type="EMBL" id="MU007012">
    <property type="protein sequence ID" value="KAF2435868.1"/>
    <property type="molecule type" value="Genomic_DNA"/>
</dbReference>
<proteinExistence type="predicted"/>
<gene>
    <name evidence="2" type="ORF">EJ08DRAFT_293004</name>
</gene>
<dbReference type="Proteomes" id="UP000800235">
    <property type="component" value="Unassembled WGS sequence"/>
</dbReference>
<comment type="caution">
    <text evidence="2">The sequence shown here is derived from an EMBL/GenBank/DDBJ whole genome shotgun (WGS) entry which is preliminary data.</text>
</comment>
<keyword evidence="3" id="KW-1185">Reference proteome</keyword>